<dbReference type="Pfam" id="PF01453">
    <property type="entry name" value="B_lectin"/>
    <property type="match status" value="1"/>
</dbReference>
<proteinExistence type="predicted"/>
<keyword evidence="3" id="KW-0325">Glycoprotein</keyword>
<dbReference type="AlphaFoldDB" id="A0A7J0G4L0"/>
<evidence type="ECO:0000256" key="2">
    <source>
        <dbReference type="ARBA" id="ARBA00023157"/>
    </source>
</evidence>
<organism evidence="5 6">
    <name type="scientific">Actinidia rufa</name>
    <dbReference type="NCBI Taxonomy" id="165716"/>
    <lineage>
        <taxon>Eukaryota</taxon>
        <taxon>Viridiplantae</taxon>
        <taxon>Streptophyta</taxon>
        <taxon>Embryophyta</taxon>
        <taxon>Tracheophyta</taxon>
        <taxon>Spermatophyta</taxon>
        <taxon>Magnoliopsida</taxon>
        <taxon>eudicotyledons</taxon>
        <taxon>Gunneridae</taxon>
        <taxon>Pentapetalae</taxon>
        <taxon>asterids</taxon>
        <taxon>Ericales</taxon>
        <taxon>Actinidiaceae</taxon>
        <taxon>Actinidia</taxon>
    </lineage>
</organism>
<evidence type="ECO:0000256" key="3">
    <source>
        <dbReference type="ARBA" id="ARBA00023180"/>
    </source>
</evidence>
<dbReference type="OrthoDB" id="4062651at2759"/>
<dbReference type="PROSITE" id="PS50927">
    <property type="entry name" value="BULB_LECTIN"/>
    <property type="match status" value="1"/>
</dbReference>
<dbReference type="InterPro" id="IPR001480">
    <property type="entry name" value="Bulb-type_lectin_dom"/>
</dbReference>
<protein>
    <recommendedName>
        <fullName evidence="4">Bulb-type lectin domain-containing protein</fullName>
    </recommendedName>
</protein>
<evidence type="ECO:0000256" key="1">
    <source>
        <dbReference type="ARBA" id="ARBA00022729"/>
    </source>
</evidence>
<keyword evidence="2" id="KW-1015">Disulfide bond</keyword>
<comment type="caution">
    <text evidence="5">The sequence shown here is derived from an EMBL/GenBank/DDBJ whole genome shotgun (WGS) entry which is preliminary data.</text>
</comment>
<feature type="domain" description="Bulb-type lectin" evidence="4">
    <location>
        <begin position="1"/>
        <end position="56"/>
    </location>
</feature>
<dbReference type="PANTHER" id="PTHR32444:SF247">
    <property type="entry name" value="OS01G0958200 PROTEIN"/>
    <property type="match status" value="1"/>
</dbReference>
<accession>A0A7J0G4L0</accession>
<reference evidence="5 6" key="1">
    <citation type="submission" date="2019-07" db="EMBL/GenBank/DDBJ databases">
        <title>De Novo Assembly of kiwifruit Actinidia rufa.</title>
        <authorList>
            <person name="Sugita-Konishi S."/>
            <person name="Sato K."/>
            <person name="Mori E."/>
            <person name="Abe Y."/>
            <person name="Kisaki G."/>
            <person name="Hamano K."/>
            <person name="Suezawa K."/>
            <person name="Otani M."/>
            <person name="Fukuda T."/>
            <person name="Manabe T."/>
            <person name="Gomi K."/>
            <person name="Tabuchi M."/>
            <person name="Akimitsu K."/>
            <person name="Kataoka I."/>
        </authorList>
    </citation>
    <scope>NUCLEOTIDE SEQUENCE [LARGE SCALE GENOMIC DNA]</scope>
    <source>
        <strain evidence="6">cv. Fuchu</strain>
    </source>
</reference>
<dbReference type="Gene3D" id="2.90.10.10">
    <property type="entry name" value="Bulb-type lectin domain"/>
    <property type="match status" value="1"/>
</dbReference>
<dbReference type="EMBL" id="BJWL01000017">
    <property type="protein sequence ID" value="GFZ05662.1"/>
    <property type="molecule type" value="Genomic_DNA"/>
</dbReference>
<keyword evidence="6" id="KW-1185">Reference proteome</keyword>
<dbReference type="InterPro" id="IPR000858">
    <property type="entry name" value="S_locus_glycoprot_dom"/>
</dbReference>
<dbReference type="InterPro" id="IPR036426">
    <property type="entry name" value="Bulb-type_lectin_dom_sf"/>
</dbReference>
<name>A0A7J0G4L0_9ERIC</name>
<keyword evidence="1" id="KW-0732">Signal</keyword>
<dbReference type="Pfam" id="PF00954">
    <property type="entry name" value="S_locus_glycop"/>
    <property type="match status" value="1"/>
</dbReference>
<evidence type="ECO:0000313" key="5">
    <source>
        <dbReference type="EMBL" id="GFZ05662.1"/>
    </source>
</evidence>
<evidence type="ECO:0000259" key="4">
    <source>
        <dbReference type="PROSITE" id="PS50927"/>
    </source>
</evidence>
<dbReference type="GO" id="GO:0048544">
    <property type="term" value="P:recognition of pollen"/>
    <property type="evidence" value="ECO:0007669"/>
    <property type="project" value="InterPro"/>
</dbReference>
<evidence type="ECO:0000313" key="6">
    <source>
        <dbReference type="Proteomes" id="UP000585474"/>
    </source>
</evidence>
<dbReference type="PANTHER" id="PTHR32444">
    <property type="entry name" value="BULB-TYPE LECTIN DOMAIN-CONTAINING PROTEIN"/>
    <property type="match status" value="1"/>
</dbReference>
<dbReference type="Proteomes" id="UP000585474">
    <property type="component" value="Unassembled WGS sequence"/>
</dbReference>
<sequence>MKDGNLVLPEQSKTRTRIWSTNLASSLASSTIAMLLDNGNFVLRDTNSSIIWQSFDHPTDAWLLGGKVGYNKLRNEKQVLTSWRSSEDPAASLFSFEVQPNPSNIMLCNGSNLYWNTGLWDGKVFSLVPEIALDYYIKKVTHVSNENESYFTYESSIPNVLTRFVLDVTGHLKQFLWEKDFPTWSLFWVRPPQQCKVYTFCGAFSSCNQNVPICACIEGFELKTLAD</sequence>
<gene>
    <name evidence="5" type="ORF">Acr_17g0012340</name>
</gene>
<dbReference type="SUPFAM" id="SSF51110">
    <property type="entry name" value="alpha-D-mannose-specific plant lectins"/>
    <property type="match status" value="1"/>
</dbReference>